<accession>A0ABY4Y5Z7</accession>
<dbReference type="HAMAP" id="MF_00165">
    <property type="entry name" value="Thymidylate_kinase"/>
    <property type="match status" value="1"/>
</dbReference>
<evidence type="ECO:0000256" key="8">
    <source>
        <dbReference type="ARBA" id="ARBA00022840"/>
    </source>
</evidence>
<evidence type="ECO:0000256" key="1">
    <source>
        <dbReference type="ARBA" id="ARBA00009776"/>
    </source>
</evidence>
<dbReference type="GO" id="GO:0004798">
    <property type="term" value="F:dTMP kinase activity"/>
    <property type="evidence" value="ECO:0007669"/>
    <property type="project" value="UniProtKB-EC"/>
</dbReference>
<name>A0ABY4Y5Z7_9GAMM</name>
<dbReference type="InterPro" id="IPR018094">
    <property type="entry name" value="Thymidylate_kinase"/>
</dbReference>
<protein>
    <recommendedName>
        <fullName evidence="3 11">Thymidylate kinase</fullName>
        <ecNumber evidence="2 11">2.7.4.9</ecNumber>
    </recommendedName>
    <alternativeName>
        <fullName evidence="9 11">dTMP kinase</fullName>
    </alternativeName>
</protein>
<evidence type="ECO:0000256" key="10">
    <source>
        <dbReference type="ARBA" id="ARBA00048743"/>
    </source>
</evidence>
<feature type="domain" description="Thymidylate kinase-like" evidence="12">
    <location>
        <begin position="11"/>
        <end position="200"/>
    </location>
</feature>
<keyword evidence="4 11" id="KW-0808">Transferase</keyword>
<dbReference type="PANTHER" id="PTHR10344">
    <property type="entry name" value="THYMIDYLATE KINASE"/>
    <property type="match status" value="1"/>
</dbReference>
<dbReference type="Gene3D" id="3.40.50.300">
    <property type="entry name" value="P-loop containing nucleotide triphosphate hydrolases"/>
    <property type="match status" value="1"/>
</dbReference>
<keyword evidence="6 11" id="KW-0547">Nucleotide-binding</keyword>
<evidence type="ECO:0000259" key="12">
    <source>
        <dbReference type="Pfam" id="PF02223"/>
    </source>
</evidence>
<evidence type="ECO:0000256" key="2">
    <source>
        <dbReference type="ARBA" id="ARBA00012980"/>
    </source>
</evidence>
<dbReference type="RefSeq" id="WP_252579117.1">
    <property type="nucleotide sequence ID" value="NZ_CP071527.1"/>
</dbReference>
<keyword evidence="8 11" id="KW-0067">ATP-binding</keyword>
<feature type="binding site" evidence="11">
    <location>
        <begin position="13"/>
        <end position="20"/>
    </location>
    <ligand>
        <name>ATP</name>
        <dbReference type="ChEBI" id="CHEBI:30616"/>
    </ligand>
</feature>
<dbReference type="EMBL" id="CP071527">
    <property type="protein sequence ID" value="USQ12902.1"/>
    <property type="molecule type" value="Genomic_DNA"/>
</dbReference>
<keyword evidence="7 11" id="KW-0418">Kinase</keyword>
<comment type="similarity">
    <text evidence="1 11">Belongs to the thymidylate kinase family.</text>
</comment>
<organism evidence="13 14">
    <name type="scientific">Legionella lytica</name>
    <dbReference type="NCBI Taxonomy" id="96232"/>
    <lineage>
        <taxon>Bacteria</taxon>
        <taxon>Pseudomonadati</taxon>
        <taxon>Pseudomonadota</taxon>
        <taxon>Gammaproteobacteria</taxon>
        <taxon>Legionellales</taxon>
        <taxon>Legionellaceae</taxon>
        <taxon>Legionella</taxon>
    </lineage>
</organism>
<evidence type="ECO:0000256" key="11">
    <source>
        <dbReference type="HAMAP-Rule" id="MF_00165"/>
    </source>
</evidence>
<reference evidence="13" key="1">
    <citation type="submission" date="2021-03" db="EMBL/GenBank/DDBJ databases">
        <title>Legionella lytica PCM 2298.</title>
        <authorList>
            <person name="Koper P."/>
        </authorList>
    </citation>
    <scope>NUCLEOTIDE SEQUENCE</scope>
    <source>
        <strain evidence="13">PCM 2298</strain>
    </source>
</reference>
<evidence type="ECO:0000256" key="5">
    <source>
        <dbReference type="ARBA" id="ARBA00022727"/>
    </source>
</evidence>
<dbReference type="InterPro" id="IPR027417">
    <property type="entry name" value="P-loop_NTPase"/>
</dbReference>
<dbReference type="InterPro" id="IPR039430">
    <property type="entry name" value="Thymidylate_kin-like_dom"/>
</dbReference>
<evidence type="ECO:0000256" key="3">
    <source>
        <dbReference type="ARBA" id="ARBA00017144"/>
    </source>
</evidence>
<evidence type="ECO:0000256" key="4">
    <source>
        <dbReference type="ARBA" id="ARBA00022679"/>
    </source>
</evidence>
<comment type="catalytic activity">
    <reaction evidence="10 11">
        <text>dTMP + ATP = dTDP + ADP</text>
        <dbReference type="Rhea" id="RHEA:13517"/>
        <dbReference type="ChEBI" id="CHEBI:30616"/>
        <dbReference type="ChEBI" id="CHEBI:58369"/>
        <dbReference type="ChEBI" id="CHEBI:63528"/>
        <dbReference type="ChEBI" id="CHEBI:456216"/>
        <dbReference type="EC" id="2.7.4.9"/>
    </reaction>
</comment>
<keyword evidence="14" id="KW-1185">Reference proteome</keyword>
<evidence type="ECO:0000256" key="7">
    <source>
        <dbReference type="ARBA" id="ARBA00022777"/>
    </source>
</evidence>
<keyword evidence="5 11" id="KW-0545">Nucleotide biosynthesis</keyword>
<evidence type="ECO:0000256" key="9">
    <source>
        <dbReference type="ARBA" id="ARBA00029962"/>
    </source>
</evidence>
<dbReference type="CDD" id="cd01672">
    <property type="entry name" value="TMPK"/>
    <property type="match status" value="1"/>
</dbReference>
<dbReference type="Proteomes" id="UP001057474">
    <property type="component" value="Chromosome"/>
</dbReference>
<dbReference type="NCBIfam" id="TIGR00041">
    <property type="entry name" value="DTMP_kinase"/>
    <property type="match status" value="1"/>
</dbReference>
<dbReference type="EC" id="2.7.4.9" evidence="2 11"/>
<sequence length="210" mass="23564">MLSLMGKLIVIEGLEGAGKSTAVNTIIEFLTRLDIKTITTREPGGTVIGEVLREVIKNPEYKDVLDDKSELLLLYTARIQLLEQVIKPALKQGTWVIADRFELSTMAYQGGGRGLDQVMIERLSAFALDGFKPDLTLYLDISPEEGMQRVRSRGAFDRIEQQSIDFFNRVHDSYLHHVQKNPNAITIDASLPLPVVQQAIQDALHTFIEQ</sequence>
<dbReference type="Pfam" id="PF02223">
    <property type="entry name" value="Thymidylate_kin"/>
    <property type="match status" value="1"/>
</dbReference>
<gene>
    <name evidence="11" type="primary">tmk</name>
    <name evidence="13" type="ORF">J2N86_09310</name>
</gene>
<proteinExistence type="inferred from homology"/>
<evidence type="ECO:0000313" key="13">
    <source>
        <dbReference type="EMBL" id="USQ12902.1"/>
    </source>
</evidence>
<dbReference type="PANTHER" id="PTHR10344:SF4">
    <property type="entry name" value="UMP-CMP KINASE 2, MITOCHONDRIAL"/>
    <property type="match status" value="1"/>
</dbReference>
<dbReference type="SUPFAM" id="SSF52540">
    <property type="entry name" value="P-loop containing nucleoside triphosphate hydrolases"/>
    <property type="match status" value="1"/>
</dbReference>
<comment type="function">
    <text evidence="11">Phosphorylation of dTMP to form dTDP in both de novo and salvage pathways of dTTP synthesis.</text>
</comment>
<evidence type="ECO:0000256" key="6">
    <source>
        <dbReference type="ARBA" id="ARBA00022741"/>
    </source>
</evidence>
<evidence type="ECO:0000313" key="14">
    <source>
        <dbReference type="Proteomes" id="UP001057474"/>
    </source>
</evidence>